<feature type="region of interest" description="Disordered" evidence="2">
    <location>
        <begin position="347"/>
        <end position="391"/>
    </location>
</feature>
<feature type="coiled-coil region" evidence="1">
    <location>
        <begin position="285"/>
        <end position="316"/>
    </location>
</feature>
<reference evidence="5" key="2">
    <citation type="submission" date="2019-09" db="UniProtKB">
        <authorList>
            <consortium name="WormBaseParasite"/>
        </authorList>
    </citation>
    <scope>IDENTIFICATION</scope>
</reference>
<evidence type="ECO:0000313" key="4">
    <source>
        <dbReference type="Proteomes" id="UP000050761"/>
    </source>
</evidence>
<name>A0A183G233_HELPZ</name>
<protein>
    <submittedName>
        <fullName evidence="5">Protein bicaudal D</fullName>
    </submittedName>
</protein>
<accession>A0A3P7ZRY2</accession>
<feature type="coiled-coil region" evidence="1">
    <location>
        <begin position="76"/>
        <end position="242"/>
    </location>
</feature>
<proteinExistence type="predicted"/>
<evidence type="ECO:0000313" key="5">
    <source>
        <dbReference type="WBParaSite" id="HPBE_0001532301-mRNA-1"/>
    </source>
</evidence>
<dbReference type="Proteomes" id="UP000050761">
    <property type="component" value="Unassembled WGS sequence"/>
</dbReference>
<reference evidence="3 4" key="1">
    <citation type="submission" date="2018-11" db="EMBL/GenBank/DDBJ databases">
        <authorList>
            <consortium name="Pathogen Informatics"/>
        </authorList>
    </citation>
    <scope>NUCLEOTIDE SEQUENCE [LARGE SCALE GENOMIC DNA]</scope>
</reference>
<sequence>MLLTIRETLKYHTGIMSKTFAAKITPEDAVANLRSMLDTTRNEVAFLREIQLANEIEVTKAKSELQKVKLMLAEGEESYNKVLSATQEELSNARAELAEKAKRFDEQLQKLAELKSEELSSRINELEGALAARSSNEVALSLRLEEHTKMEGSLREQIRKATEQNVILEEELRCVRSEKSRLLKELQQSKQLYEEKVNELEKITTAIERALEVMQYERGYFKKELEATSQRFEQRKTTFQKAMQSLQHDVAASAADFQAPLNPVYATKEINVKMENDLIEAIASIPVLEVKVEQLKAEAEQLREQLKVTNSKLLAEIDAKREITSALFALEKQYLLLDSTKKTVETEYKQAKERPRIDHPGSNRSKMMNDDLNRRRSTGSAGVSSKAFSEWPSTRIRKSAEWMDRQMSEKKAYGQWEVGR</sequence>
<dbReference type="WBParaSite" id="HPBE_0001532301-mRNA-1">
    <property type="protein sequence ID" value="HPBE_0001532301-mRNA-1"/>
    <property type="gene ID" value="HPBE_0001532301"/>
</dbReference>
<feature type="compositionally biased region" description="Basic and acidic residues" evidence="2">
    <location>
        <begin position="347"/>
        <end position="374"/>
    </location>
</feature>
<evidence type="ECO:0000256" key="1">
    <source>
        <dbReference type="SAM" id="Coils"/>
    </source>
</evidence>
<gene>
    <name evidence="3" type="ORF">HPBE_LOCUS15322</name>
</gene>
<evidence type="ECO:0000313" key="3">
    <source>
        <dbReference type="EMBL" id="VDP02411.1"/>
    </source>
</evidence>
<accession>A0A183G233</accession>
<evidence type="ECO:0000256" key="2">
    <source>
        <dbReference type="SAM" id="MobiDB-lite"/>
    </source>
</evidence>
<organism evidence="4 5">
    <name type="scientific">Heligmosomoides polygyrus</name>
    <name type="common">Parasitic roundworm</name>
    <dbReference type="NCBI Taxonomy" id="6339"/>
    <lineage>
        <taxon>Eukaryota</taxon>
        <taxon>Metazoa</taxon>
        <taxon>Ecdysozoa</taxon>
        <taxon>Nematoda</taxon>
        <taxon>Chromadorea</taxon>
        <taxon>Rhabditida</taxon>
        <taxon>Rhabditina</taxon>
        <taxon>Rhabditomorpha</taxon>
        <taxon>Strongyloidea</taxon>
        <taxon>Heligmosomidae</taxon>
        <taxon>Heligmosomoides</taxon>
    </lineage>
</organism>
<feature type="compositionally biased region" description="Polar residues" evidence="2">
    <location>
        <begin position="378"/>
        <end position="387"/>
    </location>
</feature>
<keyword evidence="4" id="KW-1185">Reference proteome</keyword>
<keyword evidence="1" id="KW-0175">Coiled coil</keyword>
<dbReference type="EMBL" id="UZAH01028795">
    <property type="protein sequence ID" value="VDP02411.1"/>
    <property type="molecule type" value="Genomic_DNA"/>
</dbReference>
<dbReference type="AlphaFoldDB" id="A0A183G233"/>